<gene>
    <name evidence="2" type="ORF">S12H4_57591</name>
</gene>
<organism evidence="2">
    <name type="scientific">marine sediment metagenome</name>
    <dbReference type="NCBI Taxonomy" id="412755"/>
    <lineage>
        <taxon>unclassified sequences</taxon>
        <taxon>metagenomes</taxon>
        <taxon>ecological metagenomes</taxon>
    </lineage>
</organism>
<evidence type="ECO:0000256" key="1">
    <source>
        <dbReference type="SAM" id="Phobius"/>
    </source>
</evidence>
<evidence type="ECO:0000313" key="2">
    <source>
        <dbReference type="EMBL" id="GAJ23773.1"/>
    </source>
</evidence>
<proteinExistence type="predicted"/>
<dbReference type="AlphaFoldDB" id="X1V1Y2"/>
<accession>X1V1Y2</accession>
<name>X1V1Y2_9ZZZZ</name>
<feature type="transmembrane region" description="Helical" evidence="1">
    <location>
        <begin position="32"/>
        <end position="55"/>
    </location>
</feature>
<comment type="caution">
    <text evidence="2">The sequence shown here is derived from an EMBL/GenBank/DDBJ whole genome shotgun (WGS) entry which is preliminary data.</text>
</comment>
<keyword evidence="1" id="KW-0472">Membrane</keyword>
<dbReference type="EMBL" id="BARW01037270">
    <property type="protein sequence ID" value="GAJ23773.1"/>
    <property type="molecule type" value="Genomic_DNA"/>
</dbReference>
<keyword evidence="1" id="KW-1133">Transmembrane helix</keyword>
<keyword evidence="1" id="KW-0812">Transmembrane</keyword>
<protein>
    <submittedName>
        <fullName evidence="2">Uncharacterized protein</fullName>
    </submittedName>
</protein>
<sequence length="63" mass="7179">MFVVLFPFIEWAQAMADIGITYGGTVWDILDLLFLNVYFYGTIVCGVLTLIFRIIGWKALKSN</sequence>
<reference evidence="2" key="1">
    <citation type="journal article" date="2014" name="Front. Microbiol.">
        <title>High frequency of phylogenetically diverse reductive dehalogenase-homologous genes in deep subseafloor sedimentary metagenomes.</title>
        <authorList>
            <person name="Kawai M."/>
            <person name="Futagami T."/>
            <person name="Toyoda A."/>
            <person name="Takaki Y."/>
            <person name="Nishi S."/>
            <person name="Hori S."/>
            <person name="Arai W."/>
            <person name="Tsubouchi T."/>
            <person name="Morono Y."/>
            <person name="Uchiyama I."/>
            <person name="Ito T."/>
            <person name="Fujiyama A."/>
            <person name="Inagaki F."/>
            <person name="Takami H."/>
        </authorList>
    </citation>
    <scope>NUCLEOTIDE SEQUENCE</scope>
    <source>
        <strain evidence="2">Expedition CK06-06</strain>
    </source>
</reference>